<organism evidence="2 3">
    <name type="scientific">Austropuccinia psidii MF-1</name>
    <dbReference type="NCBI Taxonomy" id="1389203"/>
    <lineage>
        <taxon>Eukaryota</taxon>
        <taxon>Fungi</taxon>
        <taxon>Dikarya</taxon>
        <taxon>Basidiomycota</taxon>
        <taxon>Pucciniomycotina</taxon>
        <taxon>Pucciniomycetes</taxon>
        <taxon>Pucciniales</taxon>
        <taxon>Sphaerophragmiaceae</taxon>
        <taxon>Austropuccinia</taxon>
    </lineage>
</organism>
<evidence type="ECO:0000256" key="1">
    <source>
        <dbReference type="SAM" id="MobiDB-lite"/>
    </source>
</evidence>
<feature type="region of interest" description="Disordered" evidence="1">
    <location>
        <begin position="1"/>
        <end position="23"/>
    </location>
</feature>
<keyword evidence="3" id="KW-1185">Reference proteome</keyword>
<name>A0A9Q3GZA7_9BASI</name>
<dbReference type="Proteomes" id="UP000765509">
    <property type="component" value="Unassembled WGS sequence"/>
</dbReference>
<reference evidence="2" key="1">
    <citation type="submission" date="2021-03" db="EMBL/GenBank/DDBJ databases">
        <title>Draft genome sequence of rust myrtle Austropuccinia psidii MF-1, a brazilian biotype.</title>
        <authorList>
            <person name="Quecine M.C."/>
            <person name="Pachon D.M.R."/>
            <person name="Bonatelli M.L."/>
            <person name="Correr F.H."/>
            <person name="Franceschini L.M."/>
            <person name="Leite T.F."/>
            <person name="Margarido G.R.A."/>
            <person name="Almeida C.A."/>
            <person name="Ferrarezi J.A."/>
            <person name="Labate C.A."/>
        </authorList>
    </citation>
    <scope>NUCLEOTIDE SEQUENCE</scope>
    <source>
        <strain evidence="2">MF-1</strain>
    </source>
</reference>
<gene>
    <name evidence="2" type="ORF">O181_023655</name>
</gene>
<feature type="compositionally biased region" description="Polar residues" evidence="1">
    <location>
        <begin position="1"/>
        <end position="15"/>
    </location>
</feature>
<evidence type="ECO:0000313" key="2">
    <source>
        <dbReference type="EMBL" id="MBW0483940.1"/>
    </source>
</evidence>
<comment type="caution">
    <text evidence="2">The sequence shown here is derived from an EMBL/GenBank/DDBJ whole genome shotgun (WGS) entry which is preliminary data.</text>
</comment>
<feature type="compositionally biased region" description="Basic residues" evidence="1">
    <location>
        <begin position="108"/>
        <end position="123"/>
    </location>
</feature>
<accession>A0A9Q3GZA7</accession>
<dbReference type="AlphaFoldDB" id="A0A9Q3GZA7"/>
<proteinExistence type="predicted"/>
<evidence type="ECO:0000313" key="3">
    <source>
        <dbReference type="Proteomes" id="UP000765509"/>
    </source>
</evidence>
<sequence>MNLGSNSNSTTTHPSGPSLPLDLNELFNTQANHIRKLEEQVYSCDKALEVLLSQVNHLHIQNQALTSSAKSKATESKNPGASKKSYNKANQPRSSTASGGSSKISIKNIRKKCSKKQTSPIKK</sequence>
<feature type="region of interest" description="Disordered" evidence="1">
    <location>
        <begin position="64"/>
        <end position="123"/>
    </location>
</feature>
<protein>
    <submittedName>
        <fullName evidence="2">Uncharacterized protein</fullName>
    </submittedName>
</protein>
<dbReference type="EMBL" id="AVOT02007445">
    <property type="protein sequence ID" value="MBW0483940.1"/>
    <property type="molecule type" value="Genomic_DNA"/>
</dbReference>
<feature type="compositionally biased region" description="Low complexity" evidence="1">
    <location>
        <begin position="94"/>
        <end position="107"/>
    </location>
</feature>